<name>A0A1Y2B781_9TREE</name>
<sequence length="528" mass="58528">MIARTASRAAARASVAIKCPVPLENWTKCRYASSFPPVDRPGSSSGFSQRPSSASLGELLDTLQSFRVEARRPTKTAYIRILDCLADYASRRRLSVISGDQKVLIWRILLGTLRDAASGSVALGAEQLPPLFKLASIFPEIRPALSIEIDALPQVSADVWEEICRQAIKTEHLEHLYVTISRMIESHVAPSEYVSKHAIRLACEWACPRLGLQLARWLEQHAEGGRVVEVLSWVQILIASAENQYLEGVEIAWRRATRTKSFTPDEGIILTVLGVAGRWGRPDMAVSALEVLPSISVVAGEHHLAPLLEAYVNAGQLPDAFRVLSSLRSAGISPTMGTAAPIISRLHSPDTIDQAFFALEDMHRQGTLVDISALNAVIKASANLGDIKRARATQIAVSDFGLKPDVDTFNTVLRCCVDGGYRQLGETVFSEISGGVVAPNVDTYDLMIRLSLGEVNYEDAFYYLEKMKAQGITPSYRVYARLLETCVERKDRRWRLVVEELESLGYRIEPWLRDLINKRSDRPRPSVH</sequence>
<feature type="domain" description="Pentatricopeptide repeat-containing protein-mitochondrial" evidence="6">
    <location>
        <begin position="266"/>
        <end position="390"/>
    </location>
</feature>
<accession>A0A1Y2B781</accession>
<evidence type="ECO:0000259" key="6">
    <source>
        <dbReference type="Pfam" id="PF23276"/>
    </source>
</evidence>
<dbReference type="Gene3D" id="1.25.40.10">
    <property type="entry name" value="Tetratricopeptide repeat domain"/>
    <property type="match status" value="1"/>
</dbReference>
<protein>
    <recommendedName>
        <fullName evidence="6">Pentatricopeptide repeat-containing protein-mitochondrial domain-containing protein</fullName>
    </recommendedName>
</protein>
<dbReference type="InParanoid" id="A0A1Y2B781"/>
<feature type="repeat" description="PPR" evidence="5">
    <location>
        <begin position="440"/>
        <end position="474"/>
    </location>
</feature>
<keyword evidence="2" id="KW-0677">Repeat</keyword>
<reference evidence="7 8" key="1">
    <citation type="submission" date="2016-07" db="EMBL/GenBank/DDBJ databases">
        <title>Pervasive Adenine N6-methylation of Active Genes in Fungi.</title>
        <authorList>
            <consortium name="DOE Joint Genome Institute"/>
            <person name="Mondo S.J."/>
            <person name="Dannebaum R.O."/>
            <person name="Kuo R.C."/>
            <person name="Labutti K."/>
            <person name="Haridas S."/>
            <person name="Kuo A."/>
            <person name="Salamov A."/>
            <person name="Ahrendt S.R."/>
            <person name="Lipzen A."/>
            <person name="Sullivan W."/>
            <person name="Andreopoulos W.B."/>
            <person name="Clum A."/>
            <person name="Lindquist E."/>
            <person name="Daum C."/>
            <person name="Ramamoorthy G.K."/>
            <person name="Gryganskyi A."/>
            <person name="Culley D."/>
            <person name="Magnuson J.K."/>
            <person name="James T.Y."/>
            <person name="O'Malley M.A."/>
            <person name="Stajich J.E."/>
            <person name="Spatafora J.W."/>
            <person name="Visel A."/>
            <person name="Grigoriev I.V."/>
        </authorList>
    </citation>
    <scope>NUCLEOTIDE SEQUENCE [LARGE SCALE GENOMIC DNA]</scope>
    <source>
        <strain evidence="7 8">68-887.2</strain>
    </source>
</reference>
<comment type="similarity">
    <text evidence="1">Belongs to the CCM1 family.</text>
</comment>
<dbReference type="InterPro" id="IPR002885">
    <property type="entry name" value="PPR_rpt"/>
</dbReference>
<evidence type="ECO:0000256" key="1">
    <source>
        <dbReference type="ARBA" id="ARBA00006192"/>
    </source>
</evidence>
<proteinExistence type="inferred from homology"/>
<organism evidence="7 8">
    <name type="scientific">Naematelia encephala</name>
    <dbReference type="NCBI Taxonomy" id="71784"/>
    <lineage>
        <taxon>Eukaryota</taxon>
        <taxon>Fungi</taxon>
        <taxon>Dikarya</taxon>
        <taxon>Basidiomycota</taxon>
        <taxon>Agaricomycotina</taxon>
        <taxon>Tremellomycetes</taxon>
        <taxon>Tremellales</taxon>
        <taxon>Naemateliaceae</taxon>
        <taxon>Naematelia</taxon>
    </lineage>
</organism>
<dbReference type="Pfam" id="PF13812">
    <property type="entry name" value="PPR_3"/>
    <property type="match status" value="1"/>
</dbReference>
<evidence type="ECO:0000256" key="4">
    <source>
        <dbReference type="ARBA" id="ARBA00044511"/>
    </source>
</evidence>
<evidence type="ECO:0000313" key="7">
    <source>
        <dbReference type="EMBL" id="ORY30584.1"/>
    </source>
</evidence>
<evidence type="ECO:0000313" key="8">
    <source>
        <dbReference type="Proteomes" id="UP000193986"/>
    </source>
</evidence>
<keyword evidence="8" id="KW-1185">Reference proteome</keyword>
<comment type="subunit">
    <text evidence="4">Binds to mitochondrial small subunit 15S rRNA.</text>
</comment>
<dbReference type="EMBL" id="MCFC01000019">
    <property type="protein sequence ID" value="ORY30584.1"/>
    <property type="molecule type" value="Genomic_DNA"/>
</dbReference>
<dbReference type="PANTHER" id="PTHR47447:SF23">
    <property type="entry name" value="PENTACOTRIPEPTIDE-REPEAT REGION OF PRORP DOMAIN-CONTAINING PROTEIN"/>
    <property type="match status" value="1"/>
</dbReference>
<evidence type="ECO:0000256" key="2">
    <source>
        <dbReference type="ARBA" id="ARBA00022737"/>
    </source>
</evidence>
<dbReference type="PROSITE" id="PS51375">
    <property type="entry name" value="PPR"/>
    <property type="match status" value="2"/>
</dbReference>
<dbReference type="PANTHER" id="PTHR47447">
    <property type="entry name" value="OS03G0856100 PROTEIN"/>
    <property type="match status" value="1"/>
</dbReference>
<dbReference type="InterPro" id="IPR011990">
    <property type="entry name" value="TPR-like_helical_dom_sf"/>
</dbReference>
<evidence type="ECO:0000256" key="5">
    <source>
        <dbReference type="PROSITE-ProRule" id="PRU00708"/>
    </source>
</evidence>
<dbReference type="OrthoDB" id="185373at2759"/>
<comment type="caution">
    <text evidence="7">The sequence shown here is derived from an EMBL/GenBank/DDBJ whole genome shotgun (WGS) entry which is preliminary data.</text>
</comment>
<gene>
    <name evidence="7" type="ORF">BCR39DRAFT_480763</name>
</gene>
<dbReference type="Pfam" id="PF23276">
    <property type="entry name" value="TPR_24"/>
    <property type="match status" value="1"/>
</dbReference>
<dbReference type="STRING" id="71784.A0A1Y2B781"/>
<dbReference type="Proteomes" id="UP000193986">
    <property type="component" value="Unassembled WGS sequence"/>
</dbReference>
<feature type="repeat" description="PPR" evidence="5">
    <location>
        <begin position="300"/>
        <end position="334"/>
    </location>
</feature>
<dbReference type="InterPro" id="IPR057027">
    <property type="entry name" value="TPR_mt"/>
</dbReference>
<evidence type="ECO:0000256" key="3">
    <source>
        <dbReference type="ARBA" id="ARBA00044493"/>
    </source>
</evidence>
<comment type="function">
    <text evidence="3">Regulates mitochondrial small subunit maturation by controlling 15S rRNA 5'-end processing. Localizes to the 5' precursor of the 15S rRNA in a position that is subsequently occupied by mS47 in the mature yeast mtSSU. Uses structure and sequence-specific RNA recognition, binding to a single-stranded region of the precursor and specifically recognizing bases -6 to -1. The exchange of Ccm1 for mS47 is coupled to the irreversible removal of precursor rRNA that is accompanied by conformational changes of the mitoribosomal proteins uS5m and mS26. These conformational changes signal completion of 5'-end rRNA processing through protection of the mature 5'-end of the 15S rRNA and stabilization of mS47. The removal of the 5' precursor together with the dissociation of Ccm1 may be catalyzed by the 5'-3' exoribonuclease Pet127. Involved in the specific removal of group I introns in mitochondrial encoded transcripts.</text>
</comment>
<dbReference type="AlphaFoldDB" id="A0A1Y2B781"/>